<dbReference type="InterPro" id="IPR048502">
    <property type="entry name" value="NamZ_N"/>
</dbReference>
<dbReference type="Proteomes" id="UP000321595">
    <property type="component" value="Chromosome"/>
</dbReference>
<evidence type="ECO:0000259" key="1">
    <source>
        <dbReference type="Pfam" id="PF07075"/>
    </source>
</evidence>
<dbReference type="PANTHER" id="PTHR42915:SF1">
    <property type="entry name" value="PEPTIDOGLYCAN BETA-N-ACETYLMURAMIDASE NAMZ"/>
    <property type="match status" value="1"/>
</dbReference>
<dbReference type="GO" id="GO:0033922">
    <property type="term" value="F:peptidoglycan beta-N-acetylmuramidase activity"/>
    <property type="evidence" value="ECO:0007669"/>
    <property type="project" value="InterPro"/>
</dbReference>
<dbReference type="Pfam" id="PF20732">
    <property type="entry name" value="NamZ_C"/>
    <property type="match status" value="1"/>
</dbReference>
<dbReference type="KEGG" id="bbae:FRD01_00355"/>
<proteinExistence type="predicted"/>
<dbReference type="EMBL" id="CP042467">
    <property type="protein sequence ID" value="QED25737.1"/>
    <property type="molecule type" value="Genomic_DNA"/>
</dbReference>
<sequence length="408" mass="45490">MRTRKPSFFHNQGWLKMVKTGLDRILSEEEFLSKLKGKRVGLLVNPTSVTSGLKHAIDALQTAGVNVVRLFGPEHGVRGEAQDMEAVDENFDPVTGLPTVSLYGHTYESLKPTPSDLDGIDLVLADIQDIGARYYTYVYSIGLMMEACGEVGIEVWVLDRPNPIGGEVVEGNVVMPECKSFVGMQPLAVRHGMSAGELAHFFNRFTTWKCELKVVEMRGWKRSMWFDETGLPWVMPSPNMPTLDTAIVYPGQCLLEGTNASEGRGTTRPFELFGAPYVNAVELGKELRVLDLPGVAFREVSFRPKFQKFGNQTCAGLQMHVTNRDSFRSLSASMAILGAFWKLYAPEFAWREEAYEFVQDRLAIDLLLGDMVLRKGIEDGHDCVELANATGAGRQEFDARRAECLIYT</sequence>
<accession>A0A5B8XKY2</accession>
<evidence type="ECO:0000313" key="3">
    <source>
        <dbReference type="EMBL" id="QED25737.1"/>
    </source>
</evidence>
<dbReference type="Gene3D" id="3.90.1150.140">
    <property type="match status" value="1"/>
</dbReference>
<feature type="domain" description="Peptidoglycan beta-N-acetylmuramidase NamZ C-terminal" evidence="2">
    <location>
        <begin position="247"/>
        <end position="407"/>
    </location>
</feature>
<dbReference type="Gene3D" id="3.40.50.12170">
    <property type="entry name" value="Uncharacterised protein PF07075, DUF1343"/>
    <property type="match status" value="1"/>
</dbReference>
<name>A0A5B8XKY2_9DELT</name>
<dbReference type="AlphaFoldDB" id="A0A5B8XKY2"/>
<evidence type="ECO:0000313" key="4">
    <source>
        <dbReference type="Proteomes" id="UP000321595"/>
    </source>
</evidence>
<reference evidence="3 4" key="1">
    <citation type="submission" date="2019-08" db="EMBL/GenBank/DDBJ databases">
        <authorList>
            <person name="Liang Q."/>
        </authorList>
    </citation>
    <scope>NUCLEOTIDE SEQUENCE [LARGE SCALE GENOMIC DNA]</scope>
    <source>
        <strain evidence="3 4">V1718</strain>
    </source>
</reference>
<evidence type="ECO:0000259" key="2">
    <source>
        <dbReference type="Pfam" id="PF20732"/>
    </source>
</evidence>
<dbReference type="PANTHER" id="PTHR42915">
    <property type="entry name" value="HYPOTHETICAL 460 KDA PROTEIN IN FEUA-SIGW INTERGENIC REGION [PRECURSOR]"/>
    <property type="match status" value="1"/>
</dbReference>
<keyword evidence="4" id="KW-1185">Reference proteome</keyword>
<gene>
    <name evidence="3" type="ORF">FRD01_00355</name>
</gene>
<protein>
    <submittedName>
        <fullName evidence="3">DUF1343 domain-containing protein</fullName>
    </submittedName>
</protein>
<dbReference type="Pfam" id="PF07075">
    <property type="entry name" value="NamZ_N"/>
    <property type="match status" value="1"/>
</dbReference>
<dbReference type="OrthoDB" id="5705574at2"/>
<dbReference type="InterPro" id="IPR048503">
    <property type="entry name" value="NamZ_C"/>
</dbReference>
<feature type="domain" description="Peptidoglycan beta-N-acetylmuramidase NamZ N-terminal" evidence="1">
    <location>
        <begin position="40"/>
        <end position="243"/>
    </location>
</feature>
<dbReference type="PIRSF" id="PIRSF016719">
    <property type="entry name" value="UCP016719"/>
    <property type="match status" value="1"/>
</dbReference>
<organism evidence="3 4">
    <name type="scientific">Microvenator marinus</name>
    <dbReference type="NCBI Taxonomy" id="2600177"/>
    <lineage>
        <taxon>Bacteria</taxon>
        <taxon>Deltaproteobacteria</taxon>
        <taxon>Bradymonadales</taxon>
        <taxon>Microvenatoraceae</taxon>
        <taxon>Microvenator</taxon>
    </lineage>
</organism>
<dbReference type="InterPro" id="IPR008302">
    <property type="entry name" value="NamZ"/>
</dbReference>